<dbReference type="AlphaFoldDB" id="A0A944H8Y2"/>
<dbReference type="InterPro" id="IPR001647">
    <property type="entry name" value="HTH_TetR"/>
</dbReference>
<comment type="caution">
    <text evidence="6">The sequence shown here is derived from an EMBL/GenBank/DDBJ whole genome shotgun (WGS) entry which is preliminary data.</text>
</comment>
<dbReference type="PRINTS" id="PR00455">
    <property type="entry name" value="HTHTETR"/>
</dbReference>
<sequence>MDTRDALIRCGMATLTEKGFSATGIDEVLKKVGVPKGSFYHYFDSKEAFGHAVIAAYADYFARKLDRWLLAADRPALARIGDFVEDAAAGMARYAFRRGCLIGNLGQEMSALPESYRERLEAVFRDWQARLANCLRAAQTEGTLAPTADCDHWAAFFWVGWEGAVLRARLVRSAEPLHCFTQGFFTAIGR</sequence>
<evidence type="ECO:0000313" key="6">
    <source>
        <dbReference type="EMBL" id="MBT0961870.1"/>
    </source>
</evidence>
<dbReference type="Pfam" id="PF00440">
    <property type="entry name" value="TetR_N"/>
    <property type="match status" value="1"/>
</dbReference>
<proteinExistence type="predicted"/>
<gene>
    <name evidence="6" type="ORF">I8J34_11870</name>
</gene>
<reference evidence="7" key="1">
    <citation type="journal article" date="2022" name="ISME J.">
        <title>Genetic and phylogenetic analysis of dissimilatory iodate-reducing bacteria identifies potential niches across the world's oceans.</title>
        <authorList>
            <person name="Reyes-Umana V."/>
            <person name="Henning Z."/>
            <person name="Lee K."/>
            <person name="Barnum T.P."/>
            <person name="Coates J.D."/>
        </authorList>
    </citation>
    <scope>NUCLEOTIDE SEQUENCE [LARGE SCALE GENOMIC DNA]</scope>
    <source>
        <strain evidence="7">IR12</strain>
    </source>
</reference>
<dbReference type="SUPFAM" id="SSF46689">
    <property type="entry name" value="Homeodomain-like"/>
    <property type="match status" value="1"/>
</dbReference>
<dbReference type="PANTHER" id="PTHR47506">
    <property type="entry name" value="TRANSCRIPTIONAL REGULATORY PROTEIN"/>
    <property type="match status" value="1"/>
</dbReference>
<keyword evidence="7" id="KW-1185">Reference proteome</keyword>
<organism evidence="6 7">
    <name type="scientific">Denitromonas iodatirespirans</name>
    <dbReference type="NCBI Taxonomy" id="2795389"/>
    <lineage>
        <taxon>Bacteria</taxon>
        <taxon>Pseudomonadati</taxon>
        <taxon>Pseudomonadota</taxon>
        <taxon>Betaproteobacteria</taxon>
        <taxon>Rhodocyclales</taxon>
        <taxon>Zoogloeaceae</taxon>
        <taxon>Denitromonas</taxon>
    </lineage>
</organism>
<keyword evidence="2 4" id="KW-0238">DNA-binding</keyword>
<dbReference type="GO" id="GO:0003677">
    <property type="term" value="F:DNA binding"/>
    <property type="evidence" value="ECO:0007669"/>
    <property type="project" value="UniProtKB-UniRule"/>
</dbReference>
<dbReference type="PROSITE" id="PS50977">
    <property type="entry name" value="HTH_TETR_2"/>
    <property type="match status" value="1"/>
</dbReference>
<accession>A0A944H8Y2</accession>
<name>A0A944H8Y2_DENI1</name>
<evidence type="ECO:0000313" key="7">
    <source>
        <dbReference type="Proteomes" id="UP000694660"/>
    </source>
</evidence>
<dbReference type="Pfam" id="PF16925">
    <property type="entry name" value="TetR_C_13"/>
    <property type="match status" value="1"/>
</dbReference>
<dbReference type="Gene3D" id="1.10.357.10">
    <property type="entry name" value="Tetracycline Repressor, domain 2"/>
    <property type="match status" value="1"/>
</dbReference>
<evidence type="ECO:0000259" key="5">
    <source>
        <dbReference type="PROSITE" id="PS50977"/>
    </source>
</evidence>
<dbReference type="SUPFAM" id="SSF48498">
    <property type="entry name" value="Tetracyclin repressor-like, C-terminal domain"/>
    <property type="match status" value="1"/>
</dbReference>
<keyword evidence="1" id="KW-0805">Transcription regulation</keyword>
<feature type="domain" description="HTH tetR-type" evidence="5">
    <location>
        <begin position="1"/>
        <end position="61"/>
    </location>
</feature>
<feature type="DNA-binding region" description="H-T-H motif" evidence="4">
    <location>
        <begin position="24"/>
        <end position="43"/>
    </location>
</feature>
<evidence type="ECO:0000256" key="3">
    <source>
        <dbReference type="ARBA" id="ARBA00023163"/>
    </source>
</evidence>
<evidence type="ECO:0000256" key="4">
    <source>
        <dbReference type="PROSITE-ProRule" id="PRU00335"/>
    </source>
</evidence>
<protein>
    <submittedName>
        <fullName evidence="6">TetR/AcrR family transcriptional regulator</fullName>
    </submittedName>
</protein>
<dbReference type="InterPro" id="IPR009057">
    <property type="entry name" value="Homeodomain-like_sf"/>
</dbReference>
<dbReference type="InterPro" id="IPR011075">
    <property type="entry name" value="TetR_C"/>
</dbReference>
<keyword evidence="3" id="KW-0804">Transcription</keyword>
<dbReference type="InterPro" id="IPR036271">
    <property type="entry name" value="Tet_transcr_reg_TetR-rel_C_sf"/>
</dbReference>
<dbReference type="Proteomes" id="UP000694660">
    <property type="component" value="Unassembled WGS sequence"/>
</dbReference>
<evidence type="ECO:0000256" key="2">
    <source>
        <dbReference type="ARBA" id="ARBA00023125"/>
    </source>
</evidence>
<dbReference type="EMBL" id="JAEKFT010000011">
    <property type="protein sequence ID" value="MBT0961870.1"/>
    <property type="molecule type" value="Genomic_DNA"/>
</dbReference>
<evidence type="ECO:0000256" key="1">
    <source>
        <dbReference type="ARBA" id="ARBA00023015"/>
    </source>
</evidence>
<dbReference type="PANTHER" id="PTHR47506:SF6">
    <property type="entry name" value="HTH-TYPE TRANSCRIPTIONAL REPRESSOR NEMR"/>
    <property type="match status" value="1"/>
</dbReference>